<sequence length="129" mass="13801">MTTWITTCEGCKRNDWAERSATVTDGATLASAIETQAAQAGIKTRRVSCTMGCERACNVIIQGQTDLGETKISYSLGSFTGTPEDAQAITEFAALHAASPTGQVPFRTWPIGVKGHFVSRHLPLPTIET</sequence>
<evidence type="ECO:0000313" key="1">
    <source>
        <dbReference type="EMBL" id="RPE63195.1"/>
    </source>
</evidence>
<keyword evidence="2" id="KW-1185">Reference proteome</keyword>
<comment type="caution">
    <text evidence="1">The sequence shown here is derived from an EMBL/GenBank/DDBJ whole genome shotgun (WGS) entry which is preliminary data.</text>
</comment>
<accession>A0A3N4U4E6</accession>
<dbReference type="InterPro" id="IPR012863">
    <property type="entry name" value="DUF1636"/>
</dbReference>
<dbReference type="AlphaFoldDB" id="A0A3N4U4E6"/>
<gene>
    <name evidence="1" type="ORF">EDD53_2792</name>
</gene>
<dbReference type="RefSeq" id="WP_123794101.1">
    <property type="nucleotide sequence ID" value="NZ_RKQK01000005.1"/>
</dbReference>
<name>A0A3N4U4E6_9RHOB</name>
<proteinExistence type="predicted"/>
<organism evidence="1 2">
    <name type="scientific">Pacificibacter maritimus</name>
    <dbReference type="NCBI Taxonomy" id="762213"/>
    <lineage>
        <taxon>Bacteria</taxon>
        <taxon>Pseudomonadati</taxon>
        <taxon>Pseudomonadota</taxon>
        <taxon>Alphaproteobacteria</taxon>
        <taxon>Rhodobacterales</taxon>
        <taxon>Roseobacteraceae</taxon>
        <taxon>Pacificibacter</taxon>
    </lineage>
</organism>
<dbReference type="Proteomes" id="UP000269689">
    <property type="component" value="Unassembled WGS sequence"/>
</dbReference>
<dbReference type="Pfam" id="PF07845">
    <property type="entry name" value="DUF1636"/>
    <property type="match status" value="1"/>
</dbReference>
<reference evidence="1 2" key="1">
    <citation type="submission" date="2018-11" db="EMBL/GenBank/DDBJ databases">
        <title>Genomic Encyclopedia of Type Strains, Phase IV (KMG-IV): sequencing the most valuable type-strain genomes for metagenomic binning, comparative biology and taxonomic classification.</title>
        <authorList>
            <person name="Goeker M."/>
        </authorList>
    </citation>
    <scope>NUCLEOTIDE SEQUENCE [LARGE SCALE GENOMIC DNA]</scope>
    <source>
        <strain evidence="1 2">DSM 104731</strain>
    </source>
</reference>
<protein>
    <submittedName>
        <fullName evidence="1">Putative metal-binding protein</fullName>
    </submittedName>
</protein>
<dbReference type="OrthoDB" id="424426at2"/>
<evidence type="ECO:0000313" key="2">
    <source>
        <dbReference type="Proteomes" id="UP000269689"/>
    </source>
</evidence>
<dbReference type="EMBL" id="RKQK01000005">
    <property type="protein sequence ID" value="RPE63195.1"/>
    <property type="molecule type" value="Genomic_DNA"/>
</dbReference>